<sequence length="480" mass="47847">MTPPAQSSGGQSSPGQALPGASTTGASSSGTSTTGTSTPGTPTTGTSSTGTSSTGTSSTGTEAVIRNACILDGDRETFTAETADTWIAFGGGVVTARGRGDGWKDVAASATVEVIDGDGGYVAPAFVDIHCHGAGGASAEDGAEEIETILAVHRAHGTRALALSYVSDTIDGLCRSLRVGAQLVRNLEGVIGLHAEGPFLSPDFKGAHAPEVLTAPTRAAVEAILDAADGTLAQITIAPELPGALDAIARFTSTGVRVAIGHTAADYELTATAFDAGASILTHAFNAMPGIHHRAPGPVIAAAENDQVTVELINDGVHVAAPVTRMLHELVPGRIALITDAMAATGMNDGQYMLGSLPVTVEDSVARLTASDGSVGSIAGSTLTMDAAVRRAVTEVGLSPIDAVQAAGLVPLRALGQAPGGQSEARRPGSAGFTGSVEASVETGSGGSGDEASQLLAVGMPADLLLLEGDMSIRESRIGA</sequence>
<dbReference type="InterPro" id="IPR011059">
    <property type="entry name" value="Metal-dep_hydrolase_composite"/>
</dbReference>
<evidence type="ECO:0000259" key="4">
    <source>
        <dbReference type="Pfam" id="PF01979"/>
    </source>
</evidence>
<evidence type="ECO:0000256" key="3">
    <source>
        <dbReference type="SAM" id="MobiDB-lite"/>
    </source>
</evidence>
<dbReference type="PANTHER" id="PTHR11113:SF14">
    <property type="entry name" value="N-ACETYLGLUCOSAMINE-6-PHOSPHATE DEACETYLASE"/>
    <property type="match status" value="1"/>
</dbReference>
<proteinExistence type="inferred from homology"/>
<feature type="region of interest" description="Disordered" evidence="3">
    <location>
        <begin position="1"/>
        <end position="60"/>
    </location>
</feature>
<keyword evidence="6" id="KW-1185">Reference proteome</keyword>
<dbReference type="Proteomes" id="UP001064879">
    <property type="component" value="Chromosome"/>
</dbReference>
<feature type="region of interest" description="Disordered" evidence="3">
    <location>
        <begin position="417"/>
        <end position="452"/>
    </location>
</feature>
<gene>
    <name evidence="5" type="ORF">L1F31_17485</name>
</gene>
<dbReference type="SUPFAM" id="SSF51556">
    <property type="entry name" value="Metallo-dependent hydrolases"/>
    <property type="match status" value="1"/>
</dbReference>
<dbReference type="EMBL" id="CP093443">
    <property type="protein sequence ID" value="UVI35883.1"/>
    <property type="molecule type" value="Genomic_DNA"/>
</dbReference>
<accession>A0ABY5SRS8</accession>
<evidence type="ECO:0000256" key="2">
    <source>
        <dbReference type="ARBA" id="ARBA00022801"/>
    </source>
</evidence>
<dbReference type="InterPro" id="IPR006680">
    <property type="entry name" value="Amidohydro-rel"/>
</dbReference>
<evidence type="ECO:0000313" key="5">
    <source>
        <dbReference type="EMBL" id="UVI35883.1"/>
    </source>
</evidence>
<dbReference type="Gene3D" id="3.20.20.140">
    <property type="entry name" value="Metal-dependent hydrolases"/>
    <property type="match status" value="1"/>
</dbReference>
<keyword evidence="2" id="KW-0378">Hydrolase</keyword>
<feature type="domain" description="Amidohydrolase-related" evidence="4">
    <location>
        <begin position="121"/>
        <end position="416"/>
    </location>
</feature>
<reference evidence="5" key="1">
    <citation type="submission" date="2022-03" db="EMBL/GenBank/DDBJ databases">
        <title>Brevibacterium spongiae sp. nov., isolated from marine sponge.</title>
        <authorList>
            <person name="Li Z."/>
            <person name="Zhang M."/>
        </authorList>
    </citation>
    <scope>NUCLEOTIDE SEQUENCE</scope>
    <source>
        <strain evidence="5">WHS-Z9</strain>
    </source>
</reference>
<evidence type="ECO:0000313" key="6">
    <source>
        <dbReference type="Proteomes" id="UP001064879"/>
    </source>
</evidence>
<dbReference type="InterPro" id="IPR032466">
    <property type="entry name" value="Metal_Hydrolase"/>
</dbReference>
<evidence type="ECO:0000256" key="1">
    <source>
        <dbReference type="ARBA" id="ARBA00010716"/>
    </source>
</evidence>
<dbReference type="RefSeq" id="WP_265418500.1">
    <property type="nucleotide sequence ID" value="NZ_CP093443.1"/>
</dbReference>
<name>A0ABY5SRS8_9MICO</name>
<dbReference type="PANTHER" id="PTHR11113">
    <property type="entry name" value="N-ACETYLGLUCOSAMINE-6-PHOSPHATE DEACETYLASE"/>
    <property type="match status" value="1"/>
</dbReference>
<comment type="similarity">
    <text evidence="1">Belongs to the metallo-dependent hydrolases superfamily. NagA family.</text>
</comment>
<organism evidence="5 6">
    <name type="scientific">Brevibacterium spongiae</name>
    <dbReference type="NCBI Taxonomy" id="2909672"/>
    <lineage>
        <taxon>Bacteria</taxon>
        <taxon>Bacillati</taxon>
        <taxon>Actinomycetota</taxon>
        <taxon>Actinomycetes</taxon>
        <taxon>Micrococcales</taxon>
        <taxon>Brevibacteriaceae</taxon>
        <taxon>Brevibacterium</taxon>
    </lineage>
</organism>
<dbReference type="SUPFAM" id="SSF51338">
    <property type="entry name" value="Composite domain of metallo-dependent hydrolases"/>
    <property type="match status" value="1"/>
</dbReference>
<dbReference type="Pfam" id="PF01979">
    <property type="entry name" value="Amidohydro_1"/>
    <property type="match status" value="1"/>
</dbReference>
<protein>
    <submittedName>
        <fullName evidence="5">Amidohydrolase family protein</fullName>
    </submittedName>
</protein>
<dbReference type="Gene3D" id="2.30.40.10">
    <property type="entry name" value="Urease, subunit C, domain 1"/>
    <property type="match status" value="1"/>
</dbReference>